<feature type="non-terminal residue" evidence="1">
    <location>
        <position position="1"/>
    </location>
</feature>
<evidence type="ECO:0000313" key="2">
    <source>
        <dbReference type="EMBL" id="ERL91351.1"/>
    </source>
</evidence>
<reference evidence="1 3" key="1">
    <citation type="journal article" date="2013" name="Genome Biol.">
        <title>Draft genome of the mountain pine beetle, Dendroctonus ponderosae Hopkins, a major forest pest.</title>
        <authorList>
            <person name="Keeling C.I."/>
            <person name="Yuen M.M."/>
            <person name="Liao N.Y."/>
            <person name="Docking T.R."/>
            <person name="Chan S.K."/>
            <person name="Taylor G.A."/>
            <person name="Palmquist D.L."/>
            <person name="Jackman S.D."/>
            <person name="Nguyen A."/>
            <person name="Li M."/>
            <person name="Henderson H."/>
            <person name="Janes J.K."/>
            <person name="Zhao Y."/>
            <person name="Pandoh P."/>
            <person name="Moore R."/>
            <person name="Sperling F.A."/>
            <person name="Huber D.P."/>
            <person name="Birol I."/>
            <person name="Jones S.J."/>
            <person name="Bohlmann J."/>
        </authorList>
    </citation>
    <scope>NUCLEOTIDE SEQUENCE</scope>
</reference>
<gene>
    <name evidence="2" type="ORF">D910_08683</name>
    <name evidence="1" type="ORF">YQE_11303</name>
</gene>
<dbReference type="EMBL" id="KB632281">
    <property type="protein sequence ID" value="ERL91351.1"/>
    <property type="molecule type" value="Genomic_DNA"/>
</dbReference>
<evidence type="ECO:0000313" key="3">
    <source>
        <dbReference type="Proteomes" id="UP000030742"/>
    </source>
</evidence>
<dbReference type="Proteomes" id="UP000030742">
    <property type="component" value="Unassembled WGS sequence"/>
</dbReference>
<proteinExistence type="predicted"/>
<evidence type="ECO:0000313" key="1">
    <source>
        <dbReference type="EMBL" id="ENN72012.1"/>
    </source>
</evidence>
<name>N6U0E4_DENPD</name>
<organism evidence="1">
    <name type="scientific">Dendroctonus ponderosae</name>
    <name type="common">Mountain pine beetle</name>
    <dbReference type="NCBI Taxonomy" id="77166"/>
    <lineage>
        <taxon>Eukaryota</taxon>
        <taxon>Metazoa</taxon>
        <taxon>Ecdysozoa</taxon>
        <taxon>Arthropoda</taxon>
        <taxon>Hexapoda</taxon>
        <taxon>Insecta</taxon>
        <taxon>Pterygota</taxon>
        <taxon>Neoptera</taxon>
        <taxon>Endopterygota</taxon>
        <taxon>Coleoptera</taxon>
        <taxon>Polyphaga</taxon>
        <taxon>Cucujiformia</taxon>
        <taxon>Curculionidae</taxon>
        <taxon>Scolytinae</taxon>
        <taxon>Dendroctonus</taxon>
    </lineage>
</organism>
<dbReference type="EMBL" id="KB741247">
    <property type="protein sequence ID" value="ENN72012.1"/>
    <property type="molecule type" value="Genomic_DNA"/>
</dbReference>
<sequence>MINGEDRILTGKLASRIIIFCALAATRSLSTTAQRENWKISPLKTLFTGFALLGVWNSRNILNKASRSRSN</sequence>
<protein>
    <submittedName>
        <fullName evidence="1">Uncharacterized protein</fullName>
    </submittedName>
</protein>
<dbReference type="AlphaFoldDB" id="N6U0E4"/>
<dbReference type="HOGENOM" id="CLU_2742661_0_0_1"/>
<accession>N6U0E4</accession>